<name>A0A955LHJ9_UNCKA</name>
<organism evidence="4 5">
    <name type="scientific">candidate division WWE3 bacterium</name>
    <dbReference type="NCBI Taxonomy" id="2053526"/>
    <lineage>
        <taxon>Bacteria</taxon>
        <taxon>Katanobacteria</taxon>
    </lineage>
</organism>
<evidence type="ECO:0000256" key="1">
    <source>
        <dbReference type="ARBA" id="ARBA00022553"/>
    </source>
</evidence>
<dbReference type="PANTHER" id="PTHR44591">
    <property type="entry name" value="STRESS RESPONSE REGULATOR PROTEIN 1"/>
    <property type="match status" value="1"/>
</dbReference>
<dbReference type="PANTHER" id="PTHR44591:SF3">
    <property type="entry name" value="RESPONSE REGULATORY DOMAIN-CONTAINING PROTEIN"/>
    <property type="match status" value="1"/>
</dbReference>
<feature type="modified residue" description="4-aspartylphosphate" evidence="2">
    <location>
        <position position="52"/>
    </location>
</feature>
<dbReference type="EMBL" id="JAGQKX010000133">
    <property type="protein sequence ID" value="MCA9390569.1"/>
    <property type="molecule type" value="Genomic_DNA"/>
</dbReference>
<keyword evidence="1 2" id="KW-0597">Phosphoprotein</keyword>
<dbReference type="CDD" id="cd17574">
    <property type="entry name" value="REC_OmpR"/>
    <property type="match status" value="1"/>
</dbReference>
<evidence type="ECO:0000313" key="5">
    <source>
        <dbReference type="Proteomes" id="UP000701698"/>
    </source>
</evidence>
<dbReference type="SUPFAM" id="SSF52172">
    <property type="entry name" value="CheY-like"/>
    <property type="match status" value="1"/>
</dbReference>
<dbReference type="Proteomes" id="UP000701698">
    <property type="component" value="Unassembled WGS sequence"/>
</dbReference>
<dbReference type="GO" id="GO:0000160">
    <property type="term" value="P:phosphorelay signal transduction system"/>
    <property type="evidence" value="ECO:0007669"/>
    <property type="project" value="InterPro"/>
</dbReference>
<dbReference type="InterPro" id="IPR001789">
    <property type="entry name" value="Sig_transdc_resp-reg_receiver"/>
</dbReference>
<reference evidence="4" key="1">
    <citation type="submission" date="2020-04" db="EMBL/GenBank/DDBJ databases">
        <authorList>
            <person name="Zhang T."/>
        </authorList>
    </citation>
    <scope>NUCLEOTIDE SEQUENCE</scope>
    <source>
        <strain evidence="4">HKST-UBA01</strain>
    </source>
</reference>
<sequence>MPNILLIEDNPDISFIYQDALEGAGHQVETAGDGEKGLEKAKQGSFDLILLDLMLPGRHGMSVLRELKRTDETKNVPVYVLSALSDGIVADQAYNTGADGFFVKSEYDPGELVTALEKIFSGEKPEQES</sequence>
<dbReference type="SMART" id="SM00448">
    <property type="entry name" value="REC"/>
    <property type="match status" value="1"/>
</dbReference>
<dbReference type="PROSITE" id="PS50110">
    <property type="entry name" value="RESPONSE_REGULATORY"/>
    <property type="match status" value="1"/>
</dbReference>
<gene>
    <name evidence="4" type="ORF">KC571_04145</name>
</gene>
<dbReference type="InterPro" id="IPR011006">
    <property type="entry name" value="CheY-like_superfamily"/>
</dbReference>
<comment type="caution">
    <text evidence="4">The sequence shown here is derived from an EMBL/GenBank/DDBJ whole genome shotgun (WGS) entry which is preliminary data.</text>
</comment>
<reference evidence="4" key="2">
    <citation type="journal article" date="2021" name="Microbiome">
        <title>Successional dynamics and alternative stable states in a saline activated sludge microbial community over 9 years.</title>
        <authorList>
            <person name="Wang Y."/>
            <person name="Ye J."/>
            <person name="Ju F."/>
            <person name="Liu L."/>
            <person name="Boyd J.A."/>
            <person name="Deng Y."/>
            <person name="Parks D.H."/>
            <person name="Jiang X."/>
            <person name="Yin X."/>
            <person name="Woodcroft B.J."/>
            <person name="Tyson G.W."/>
            <person name="Hugenholtz P."/>
            <person name="Polz M.F."/>
            <person name="Zhang T."/>
        </authorList>
    </citation>
    <scope>NUCLEOTIDE SEQUENCE</scope>
    <source>
        <strain evidence="4">HKST-UBA01</strain>
    </source>
</reference>
<evidence type="ECO:0000256" key="2">
    <source>
        <dbReference type="PROSITE-ProRule" id="PRU00169"/>
    </source>
</evidence>
<dbReference type="Gene3D" id="3.40.50.2300">
    <property type="match status" value="1"/>
</dbReference>
<dbReference type="Pfam" id="PF00072">
    <property type="entry name" value="Response_reg"/>
    <property type="match status" value="1"/>
</dbReference>
<dbReference type="InterPro" id="IPR050595">
    <property type="entry name" value="Bact_response_regulator"/>
</dbReference>
<dbReference type="AlphaFoldDB" id="A0A955LHJ9"/>
<proteinExistence type="predicted"/>
<protein>
    <submittedName>
        <fullName evidence="4">Response regulator</fullName>
    </submittedName>
</protein>
<feature type="domain" description="Response regulatory" evidence="3">
    <location>
        <begin position="3"/>
        <end position="119"/>
    </location>
</feature>
<evidence type="ECO:0000259" key="3">
    <source>
        <dbReference type="PROSITE" id="PS50110"/>
    </source>
</evidence>
<evidence type="ECO:0000313" key="4">
    <source>
        <dbReference type="EMBL" id="MCA9390569.1"/>
    </source>
</evidence>
<accession>A0A955LHJ9</accession>